<dbReference type="InterPro" id="IPR022104">
    <property type="entry name" value="DUF3644"/>
</dbReference>
<evidence type="ECO:0000313" key="3">
    <source>
        <dbReference type="Proteomes" id="UP000199354"/>
    </source>
</evidence>
<keyword evidence="3" id="KW-1185">Reference proteome</keyword>
<accession>A0A1G5KBK2</accession>
<organism evidence="2 3">
    <name type="scientific">Flavobacterium caeni</name>
    <dbReference type="NCBI Taxonomy" id="490189"/>
    <lineage>
        <taxon>Bacteria</taxon>
        <taxon>Pseudomonadati</taxon>
        <taxon>Bacteroidota</taxon>
        <taxon>Flavobacteriia</taxon>
        <taxon>Flavobacteriales</taxon>
        <taxon>Flavobacteriaceae</taxon>
        <taxon>Flavobacterium</taxon>
    </lineage>
</organism>
<proteinExistence type="predicted"/>
<gene>
    <name evidence="2" type="ORF">SAMN02927903_03220</name>
</gene>
<evidence type="ECO:0000313" key="2">
    <source>
        <dbReference type="EMBL" id="SCY97996.1"/>
    </source>
</evidence>
<dbReference type="Pfam" id="PF12358">
    <property type="entry name" value="DUF3644"/>
    <property type="match status" value="1"/>
</dbReference>
<dbReference type="AlphaFoldDB" id="A0A1G5KBK2"/>
<sequence>MKNSIAGMFSAIEVHNKPIIAYRYETVVLLVLNSWELVLKAYLYKYHKSVKLFHKDGTTKQFENCLNITVDKLGKDFIPICENLNVLYEYRNQVAHFYLEELNPILFSLISKSIIFYSKFIKTHFKFDLSEEANLILLPIGFKRPISPIDYISTNSVNSKASSELKEFLQSIVNASRRLNDDQIDETIFSDFKMNLTNVTRITNADLIAGIDNTKKNELVVTTIKESKNVVASKSGDAVNLTRDKSQAQGTLIYEELQDGIFDEINNIVDANKILAKNNSKFVLGSQLYYRIYSERQHVSFNIEVYELLAKTALLDFNAPFLYWFTKLPGKNAAEILLQVYDQGKANKIMSLNRISILLGDSASKKLQTKFAEKFKDQVQKPNYVYSLSELIKSKQTDPVLKCLKSSSGKVMLSKTFSEYIKDPKLSKSTLSRECFKIFNEEADQKAILRELDFLAYGDQMVANTELANEFIKQF</sequence>
<dbReference type="EMBL" id="FMVF01000027">
    <property type="protein sequence ID" value="SCY97996.1"/>
    <property type="molecule type" value="Genomic_DNA"/>
</dbReference>
<dbReference type="STRING" id="490189.SAMN02927903_03220"/>
<feature type="domain" description="DUF3644" evidence="1">
    <location>
        <begin position="2"/>
        <end position="174"/>
    </location>
</feature>
<reference evidence="2 3" key="1">
    <citation type="submission" date="2016-10" db="EMBL/GenBank/DDBJ databases">
        <authorList>
            <person name="de Groot N.N."/>
        </authorList>
    </citation>
    <scope>NUCLEOTIDE SEQUENCE [LARGE SCALE GENOMIC DNA]</scope>
    <source>
        <strain evidence="2 3">CGMCC 1.7031</strain>
    </source>
</reference>
<dbReference type="Proteomes" id="UP000199354">
    <property type="component" value="Unassembled WGS sequence"/>
</dbReference>
<evidence type="ECO:0000259" key="1">
    <source>
        <dbReference type="Pfam" id="PF12358"/>
    </source>
</evidence>
<name>A0A1G5KBK2_9FLAO</name>
<protein>
    <recommendedName>
        <fullName evidence="1">DUF3644 domain-containing protein</fullName>
    </recommendedName>
</protein>